<feature type="transmembrane region" description="Helical" evidence="1">
    <location>
        <begin position="368"/>
        <end position="388"/>
    </location>
</feature>
<feature type="transmembrane region" description="Helical" evidence="1">
    <location>
        <begin position="176"/>
        <end position="193"/>
    </location>
</feature>
<feature type="transmembrane region" description="Helical" evidence="1">
    <location>
        <begin position="130"/>
        <end position="146"/>
    </location>
</feature>
<evidence type="ECO:0000313" key="2">
    <source>
        <dbReference type="EMBL" id="MCC4214426.1"/>
    </source>
</evidence>
<dbReference type="EMBL" id="JAJGMW010000029">
    <property type="protein sequence ID" value="MCC4214426.1"/>
    <property type="molecule type" value="Genomic_DNA"/>
</dbReference>
<evidence type="ECO:0008006" key="4">
    <source>
        <dbReference type="Google" id="ProtNLM"/>
    </source>
</evidence>
<feature type="transmembrane region" description="Helical" evidence="1">
    <location>
        <begin position="340"/>
        <end position="356"/>
    </location>
</feature>
<dbReference type="RefSeq" id="WP_228231488.1">
    <property type="nucleotide sequence ID" value="NZ_JAJGMW010000029.1"/>
</dbReference>
<accession>A0ABS8GZA8</accession>
<evidence type="ECO:0000256" key="1">
    <source>
        <dbReference type="SAM" id="Phobius"/>
    </source>
</evidence>
<feature type="transmembrane region" description="Helical" evidence="1">
    <location>
        <begin position="107"/>
        <end position="124"/>
    </location>
</feature>
<feature type="transmembrane region" description="Helical" evidence="1">
    <location>
        <begin position="7"/>
        <end position="27"/>
    </location>
</feature>
<keyword evidence="1" id="KW-0812">Transmembrane</keyword>
<gene>
    <name evidence="2" type="ORF">LLW17_17005</name>
</gene>
<name>A0ABS8GZA8_9FLAO</name>
<feature type="transmembrane region" description="Helical" evidence="1">
    <location>
        <begin position="310"/>
        <end position="328"/>
    </location>
</feature>
<proteinExistence type="predicted"/>
<dbReference type="Proteomes" id="UP001197770">
    <property type="component" value="Unassembled WGS sequence"/>
</dbReference>
<keyword evidence="1" id="KW-1133">Transmembrane helix</keyword>
<protein>
    <recommendedName>
        <fullName evidence="4">Glycosyltransferase RgtA/B/C/D-like domain-containing protein</fullName>
    </recommendedName>
</protein>
<keyword evidence="1" id="KW-0472">Membrane</keyword>
<feature type="transmembrane region" description="Helical" evidence="1">
    <location>
        <begin position="287"/>
        <end position="305"/>
    </location>
</feature>
<feature type="transmembrane region" description="Helical" evidence="1">
    <location>
        <begin position="77"/>
        <end position="100"/>
    </location>
</feature>
<feature type="transmembrane region" description="Helical" evidence="1">
    <location>
        <begin position="225"/>
        <end position="246"/>
    </location>
</feature>
<evidence type="ECO:0000313" key="3">
    <source>
        <dbReference type="Proteomes" id="UP001197770"/>
    </source>
</evidence>
<organism evidence="2 3">
    <name type="scientific">Leeuwenhoekiella parthenopeia</name>
    <dbReference type="NCBI Taxonomy" id="2890320"/>
    <lineage>
        <taxon>Bacteria</taxon>
        <taxon>Pseudomonadati</taxon>
        <taxon>Bacteroidota</taxon>
        <taxon>Flavobacteriia</taxon>
        <taxon>Flavobacteriales</taxon>
        <taxon>Flavobacteriaceae</taxon>
        <taxon>Leeuwenhoekiella</taxon>
    </lineage>
</organism>
<sequence>MKRIVTVFFIGILISAYYIGVGFYQQFLGFQFLEPLFLTDRLQLLFTNDVKTLELFYFTYPSLTHLINIPAAFINPLWAPLITSGIVVGFFAAHIIVELFSKQLKTVSVLVTIYFLTSPVILSIAISGTYLYLFLILYYLFFNFLFRYTRDYTSYNFVMISLCLTLFVLLDYTFLWIIIFIIPVIFLFSLFNFKGYEKSYIGIFEELTQNRVSARELLNKSLSTLLVILFTPVISFVLFLIINFWFTGDFMFFADAKTTMWNSQPELSSIFYQREHKDSLFFDGWKYSVTCCFLLSAPFLLSFLIGRKKLLFQIILFLVPIWLLYKMNSNPLESLPLEDLLIITAAGIAGFIHLFQTPLIHVFRSNKLVYLISFALLCLCLISEYYYFDFSKNPRDENMLSFLKQEVPFNTIAVNETVHYIQENIPRGSKILTDNSLTYPVSALTRNAVHYIDQFDTNYYLVLQNPSIQADYVLIVNTRYYDTQKGLKNKVNGDIASLPLIYQNEVFSILKSQDKNDDFR</sequence>
<comment type="caution">
    <text evidence="2">The sequence shown here is derived from an EMBL/GenBank/DDBJ whole genome shotgun (WGS) entry which is preliminary data.</text>
</comment>
<reference evidence="2 3" key="1">
    <citation type="submission" date="2021-11" db="EMBL/GenBank/DDBJ databases">
        <title>Seasonal and diel survey of microbial diversity of the Tyrrhenian coast.</title>
        <authorList>
            <person name="Gattoni G."/>
            <person name="Corral P."/>
        </authorList>
    </citation>
    <scope>NUCLEOTIDE SEQUENCE [LARGE SCALE GENOMIC DNA]</scope>
    <source>
        <strain evidence="2 3">Mr9</strain>
    </source>
</reference>
<feature type="transmembrane region" description="Helical" evidence="1">
    <location>
        <begin position="153"/>
        <end position="170"/>
    </location>
</feature>
<keyword evidence="3" id="KW-1185">Reference proteome</keyword>